<evidence type="ECO:0000259" key="1">
    <source>
        <dbReference type="Pfam" id="PF00078"/>
    </source>
</evidence>
<keyword evidence="3" id="KW-1185">Reference proteome</keyword>
<dbReference type="HOGENOM" id="CLU_659416_0_0_1"/>
<organism evidence="2 3">
    <name type="scientific">Strigamia maritima</name>
    <name type="common">European centipede</name>
    <name type="synonym">Geophilus maritimus</name>
    <dbReference type="NCBI Taxonomy" id="126957"/>
    <lineage>
        <taxon>Eukaryota</taxon>
        <taxon>Metazoa</taxon>
        <taxon>Ecdysozoa</taxon>
        <taxon>Arthropoda</taxon>
        <taxon>Myriapoda</taxon>
        <taxon>Chilopoda</taxon>
        <taxon>Pleurostigmophora</taxon>
        <taxon>Geophilomorpha</taxon>
        <taxon>Linotaeniidae</taxon>
        <taxon>Strigamia</taxon>
    </lineage>
</organism>
<proteinExistence type="predicted"/>
<dbReference type="PANTHER" id="PTHR47027:SF20">
    <property type="entry name" value="REVERSE TRANSCRIPTASE-LIKE PROTEIN WITH RNA-DIRECTED DNA POLYMERASE DOMAIN"/>
    <property type="match status" value="1"/>
</dbReference>
<dbReference type="AlphaFoldDB" id="T1IKG2"/>
<reference evidence="2" key="2">
    <citation type="submission" date="2015-02" db="UniProtKB">
        <authorList>
            <consortium name="EnsemblMetazoa"/>
        </authorList>
    </citation>
    <scope>IDENTIFICATION</scope>
</reference>
<dbReference type="EMBL" id="AFFK01015353">
    <property type="status" value="NOT_ANNOTATED_CDS"/>
    <property type="molecule type" value="Genomic_DNA"/>
</dbReference>
<evidence type="ECO:0000313" key="3">
    <source>
        <dbReference type="Proteomes" id="UP000014500"/>
    </source>
</evidence>
<protein>
    <recommendedName>
        <fullName evidence="1">Reverse transcriptase domain-containing protein</fullName>
    </recommendedName>
</protein>
<sequence length="417" mass="49535">MENIFGANGQTKNRNKIQKEQWNRHFCNLLEGQEEKPTIKVQKEVEIERLISKETEMLDREFDIRELENTIKKMKMRKSPGKDGIINEFVKSLSTTAKKKILRKLNEIWFADDIAVITETSEWLQEMINGLERYITRNRLEINMQKSQIMVFRRGGRLDKSECWTYHGHPLTVTNKYKYLRYVFTTTNVATEHVLSRATKAQGVINCVVGLSVLLYGVEIWGLRGYEAAEKVYRRYMKMSIQISRNCPDYIWLMELGMHELKITTMKRVLKYVMEIANMDDYRWPKVCLRILVSEEVQKSRWRQDLDCRRCWAQLRCSTLERASHVWMPPTQRRCRLGMDNEETLLHIFLCREMEDFKQLHVLGRVHRIDTEARLIQLLTGPIDVEVVDYIQEAYQGQVEKHFNPRSTQDQSRARSE</sequence>
<dbReference type="Proteomes" id="UP000014500">
    <property type="component" value="Unassembled WGS sequence"/>
</dbReference>
<dbReference type="EnsemblMetazoa" id="SMAR003166-RA">
    <property type="protein sequence ID" value="SMAR003166-PA"/>
    <property type="gene ID" value="SMAR003166"/>
</dbReference>
<dbReference type="EMBL" id="JH431396">
    <property type="status" value="NOT_ANNOTATED_CDS"/>
    <property type="molecule type" value="Genomic_DNA"/>
</dbReference>
<evidence type="ECO:0000313" key="2">
    <source>
        <dbReference type="EnsemblMetazoa" id="SMAR001411-PA"/>
    </source>
</evidence>
<dbReference type="EMBL" id="AFFK01018207">
    <property type="status" value="NOT_ANNOTATED_CDS"/>
    <property type="molecule type" value="Genomic_DNA"/>
</dbReference>
<accession>T1IKG2</accession>
<feature type="domain" description="Reverse transcriptase" evidence="1">
    <location>
        <begin position="87"/>
        <end position="170"/>
    </location>
</feature>
<name>T1IKG2_STRMM</name>
<dbReference type="EnsemblMetazoa" id="SMAR001411-RA">
    <property type="protein sequence ID" value="SMAR001411-PA"/>
    <property type="gene ID" value="SMAR001411"/>
</dbReference>
<dbReference type="InterPro" id="IPR000477">
    <property type="entry name" value="RT_dom"/>
</dbReference>
<reference evidence="3" key="1">
    <citation type="submission" date="2011-05" db="EMBL/GenBank/DDBJ databases">
        <authorList>
            <person name="Richards S.R."/>
            <person name="Qu J."/>
            <person name="Jiang H."/>
            <person name="Jhangiani S.N."/>
            <person name="Agravi P."/>
            <person name="Goodspeed R."/>
            <person name="Gross S."/>
            <person name="Mandapat C."/>
            <person name="Jackson L."/>
            <person name="Mathew T."/>
            <person name="Pu L."/>
            <person name="Thornton R."/>
            <person name="Saada N."/>
            <person name="Wilczek-Boney K.B."/>
            <person name="Lee S."/>
            <person name="Kovar C."/>
            <person name="Wu Y."/>
            <person name="Scherer S.E."/>
            <person name="Worley K.C."/>
            <person name="Muzny D.M."/>
            <person name="Gibbs R."/>
        </authorList>
    </citation>
    <scope>NUCLEOTIDE SEQUENCE</scope>
    <source>
        <strain evidence="3">Brora</strain>
    </source>
</reference>
<dbReference type="Pfam" id="PF00078">
    <property type="entry name" value="RVT_1"/>
    <property type="match status" value="1"/>
</dbReference>
<dbReference type="EnsemblMetazoa" id="SMAR003814-RA">
    <property type="protein sequence ID" value="SMAR003814-PA"/>
    <property type="gene ID" value="SMAR003814"/>
</dbReference>
<dbReference type="PANTHER" id="PTHR47027">
    <property type="entry name" value="REVERSE TRANSCRIPTASE DOMAIN-CONTAINING PROTEIN"/>
    <property type="match status" value="1"/>
</dbReference>